<proteinExistence type="predicted"/>
<dbReference type="Proteomes" id="UP001231649">
    <property type="component" value="Chromosome 1"/>
</dbReference>
<accession>A0ACC2RC08</accession>
<protein>
    <submittedName>
        <fullName evidence="1">Uncharacterized protein</fullName>
    </submittedName>
</protein>
<gene>
    <name evidence="1" type="ORF">PYW08_000277</name>
</gene>
<dbReference type="EMBL" id="CM056777">
    <property type="protein sequence ID" value="KAJ8737682.1"/>
    <property type="molecule type" value="Genomic_DNA"/>
</dbReference>
<evidence type="ECO:0000313" key="2">
    <source>
        <dbReference type="Proteomes" id="UP001231649"/>
    </source>
</evidence>
<organism evidence="1 2">
    <name type="scientific">Mythimna loreyi</name>
    <dbReference type="NCBI Taxonomy" id="667449"/>
    <lineage>
        <taxon>Eukaryota</taxon>
        <taxon>Metazoa</taxon>
        <taxon>Ecdysozoa</taxon>
        <taxon>Arthropoda</taxon>
        <taxon>Hexapoda</taxon>
        <taxon>Insecta</taxon>
        <taxon>Pterygota</taxon>
        <taxon>Neoptera</taxon>
        <taxon>Endopterygota</taxon>
        <taxon>Lepidoptera</taxon>
        <taxon>Glossata</taxon>
        <taxon>Ditrysia</taxon>
        <taxon>Noctuoidea</taxon>
        <taxon>Noctuidae</taxon>
        <taxon>Noctuinae</taxon>
        <taxon>Hadenini</taxon>
        <taxon>Mythimna</taxon>
    </lineage>
</organism>
<name>A0ACC2RC08_9NEOP</name>
<reference evidence="1" key="1">
    <citation type="submission" date="2023-03" db="EMBL/GenBank/DDBJ databases">
        <title>Chromosome-level genomes of two armyworms, Mythimna separata and Mythimna loreyi, provide insights into the biosynthesis and reception of sex pheromones.</title>
        <authorList>
            <person name="Zhao H."/>
        </authorList>
    </citation>
    <scope>NUCLEOTIDE SEQUENCE</scope>
    <source>
        <strain evidence="1">BeijingLab</strain>
    </source>
</reference>
<sequence>MEKLKPGMETKDGGLFLLEVLIDKVSFVKSPCFSDKDFRTCVTIEATAVEPLEICDDDPGACVAKSGGPFVKTFNSDPCVCGAAKVAGVGRGQAGTGPPCQHGGGHGGGPCPITQDPYNSTPCQDPDDICYCSGPRPPSKQPMVCRNMDQYCLHVPKGILPSLPIYQDLTEEQILEIKSTNKELKLLHVEDHFVSSSIAGSSIPCSETTTIIDEYITKSFTDTGFSTESIQVKLDHSASLCAIRSRRRSVSFSDKVDYASKSYSHVPNYGTNFCNEMPKSIFGKKVTTVYVTLFDDLCRRHTSGTQATASVNKCLQASQSKGNINYNIENHYVCSSSTVDSSVLDSTDPSVQDNRIRYSDIYFFGKNKSDKPNKDKTKGVGGTKTDKTKHDKTKTDKTKTDKTKTDKTKTDKTEAKTENKAGTVSRSSSRTSESVQAQPPKKVQSSAAAVQAQPPNTSASIQCYATCRAKSVSIRDTCKPCPGAVPGVTKGDVVATISHIKIGPREQCPVHGKEPCQGPKCVIAASGVNADDQAAVKVTTATNPRRGVFELVIRKLTGAPLARNELMLEWTPPPCRPPTCGSPCPTPCVLTPGCRPSKCKMIVCRPSPCRPAKCCKKPCGSPCRRCSGTSCGKPCSPCKPCKPCRPCVPASYLCRPCPTSPRCRPCPPRPRCSPCPPSPLCRPCPPLPRCRPCPPPRCRPCPPLPRCRPCPPPRCRPCPPPRCRPCPPPRCRPCPPPRCRPCPPPRCRPCPPPRCRPCPPSPRCRPCPPKPCEAPCAQPCGSPGCESPCKSSPCLRPCPVGYRKRHKIRCQPKIRAHRKLISPCLNRSKACPMVRCRSVPGPCVGCCGASPCTPRKCCSVFPWRPRKCPVYLCTTRKCSISPCPALGCPPLACPPLACPPLACPPLACPSLACPPLPCQVTPCPPVPCPPQKCCSASRYKIKNCCGQGCSNCCT</sequence>
<evidence type="ECO:0000313" key="1">
    <source>
        <dbReference type="EMBL" id="KAJ8737682.1"/>
    </source>
</evidence>
<comment type="caution">
    <text evidence="1">The sequence shown here is derived from an EMBL/GenBank/DDBJ whole genome shotgun (WGS) entry which is preliminary data.</text>
</comment>
<keyword evidence="2" id="KW-1185">Reference proteome</keyword>